<feature type="transmembrane region" description="Helical" evidence="5">
    <location>
        <begin position="202"/>
        <end position="226"/>
    </location>
</feature>
<feature type="transmembrane region" description="Helical" evidence="5">
    <location>
        <begin position="119"/>
        <end position="137"/>
    </location>
</feature>
<keyword evidence="5" id="KW-0472">Membrane</keyword>
<evidence type="ECO:0000256" key="3">
    <source>
        <dbReference type="ARBA" id="ARBA00023163"/>
    </source>
</evidence>
<dbReference type="Gene3D" id="1.10.10.10">
    <property type="entry name" value="Winged helix-like DNA-binding domain superfamily/Winged helix DNA-binding domain"/>
    <property type="match status" value="1"/>
</dbReference>
<dbReference type="CDD" id="cd06170">
    <property type="entry name" value="LuxR_C_like"/>
    <property type="match status" value="1"/>
</dbReference>
<keyword evidence="3" id="KW-0804">Transcription</keyword>
<evidence type="ECO:0000256" key="5">
    <source>
        <dbReference type="SAM" id="Phobius"/>
    </source>
</evidence>
<feature type="transmembrane region" description="Helical" evidence="5">
    <location>
        <begin position="311"/>
        <end position="331"/>
    </location>
</feature>
<dbReference type="Pfam" id="PF00196">
    <property type="entry name" value="GerE"/>
    <property type="match status" value="1"/>
</dbReference>
<dbReference type="SUPFAM" id="SSF46894">
    <property type="entry name" value="C-terminal effector domain of the bipartite response regulators"/>
    <property type="match status" value="1"/>
</dbReference>
<evidence type="ECO:0000259" key="6">
    <source>
        <dbReference type="PROSITE" id="PS50043"/>
    </source>
</evidence>
<evidence type="ECO:0000256" key="2">
    <source>
        <dbReference type="ARBA" id="ARBA00023125"/>
    </source>
</evidence>
<protein>
    <recommendedName>
        <fullName evidence="6">HTH luxR-type domain-containing protein</fullName>
    </recommendedName>
</protein>
<feature type="transmembrane region" description="Helical" evidence="5">
    <location>
        <begin position="397"/>
        <end position="417"/>
    </location>
</feature>
<keyword evidence="2" id="KW-0238">DNA-binding</keyword>
<keyword evidence="5" id="KW-0812">Transmembrane</keyword>
<dbReference type="PRINTS" id="PR00038">
    <property type="entry name" value="HTHLUXR"/>
</dbReference>
<feature type="region of interest" description="Disordered" evidence="4">
    <location>
        <begin position="536"/>
        <end position="581"/>
    </location>
</feature>
<feature type="transmembrane region" description="Helical" evidence="5">
    <location>
        <begin position="337"/>
        <end position="358"/>
    </location>
</feature>
<dbReference type="PANTHER" id="PTHR44688:SF16">
    <property type="entry name" value="DNA-BINDING TRANSCRIPTIONAL ACTIVATOR DEVR_DOSR"/>
    <property type="match status" value="1"/>
</dbReference>
<sequence>MSTLMGIGARVARGPPAKASEGEFLRLPHVTIEYREEESVGVGKISVPLIIGLGLHWAWVFSAMFSAGELFSFRFGGMAQVMIVTSMAFMAATLMCYTLFMKQIRPYFRTQKDRRRIRFIAAVSVSAGLLCVALGALLGSYAVGIACCVVGGIASGVGSAALLMSYGVSFSVCDTAASAMQFALSCIVTCVVYSLVMVANAYAHPLGVALCVVIPLFELLCLNLSSAQLVDRTEFASTTMPVYLSRFTFRVAPSALAFGFLFGFLGMHAFRGVSELAIDASQFVWSVVAAGVITCGLIVCVMLTMRQRANYAFRTLNPVIALVIALITYLIASGVTTAVHCLFLVSYMLLEACLWISYTDMSQKFRISPFHVYGMGRGLVALGAVAATAMMLPSSPFFDSLTSVNAILPVALVLLVFGTSTYPRDPEIVDVLKRGTCCPAFFDPFDANNGSLNAMVEAEVETAVGNFEAGNYDAHTIHRAGNITYTSVKLTPEEAAALERLQAPDDKEVPDDGRDDAAWDEVAVPVEQSEAIAEAVTEQQPVPQEQTPAALDSGEAAQTVQNEKPEAPAQPAKTAEEQEEERIGRYKRRCLALANMCLLSRRETEVLFLLAKGYNTKMIQEQLFISAGTANTHMRHVYRKLDVHSQQDLIRMVDSMEVEDEDWS</sequence>
<keyword evidence="1" id="KW-0805">Transcription regulation</keyword>
<feature type="transmembrane region" description="Helical" evidence="5">
    <location>
        <begin position="176"/>
        <end position="196"/>
    </location>
</feature>
<organism evidence="7 8">
    <name type="scientific">Senegalimassilia faecalis</name>
    <dbReference type="NCBI Taxonomy" id="2509433"/>
    <lineage>
        <taxon>Bacteria</taxon>
        <taxon>Bacillati</taxon>
        <taxon>Actinomycetota</taxon>
        <taxon>Coriobacteriia</taxon>
        <taxon>Coriobacteriales</taxon>
        <taxon>Coriobacteriaceae</taxon>
        <taxon>Senegalimassilia</taxon>
    </lineage>
</organism>
<evidence type="ECO:0000256" key="4">
    <source>
        <dbReference type="SAM" id="MobiDB-lite"/>
    </source>
</evidence>
<evidence type="ECO:0000256" key="1">
    <source>
        <dbReference type="ARBA" id="ARBA00023015"/>
    </source>
</evidence>
<feature type="transmembrane region" description="Helical" evidence="5">
    <location>
        <begin position="370"/>
        <end position="391"/>
    </location>
</feature>
<proteinExistence type="predicted"/>
<keyword evidence="8" id="KW-1185">Reference proteome</keyword>
<feature type="domain" description="HTH luxR-type" evidence="6">
    <location>
        <begin position="592"/>
        <end position="657"/>
    </location>
</feature>
<feature type="transmembrane region" description="Helical" evidence="5">
    <location>
        <begin position="45"/>
        <end position="65"/>
    </location>
</feature>
<feature type="transmembrane region" description="Helical" evidence="5">
    <location>
        <begin position="143"/>
        <end position="164"/>
    </location>
</feature>
<dbReference type="PANTHER" id="PTHR44688">
    <property type="entry name" value="DNA-BINDING TRANSCRIPTIONAL ACTIVATOR DEVR_DOSR"/>
    <property type="match status" value="1"/>
</dbReference>
<dbReference type="SMART" id="SM00421">
    <property type="entry name" value="HTH_LUXR"/>
    <property type="match status" value="1"/>
</dbReference>
<accession>A0A4Q2JYM8</accession>
<dbReference type="EMBL" id="SDPW01000001">
    <property type="protein sequence ID" value="RXZ54169.1"/>
    <property type="molecule type" value="Genomic_DNA"/>
</dbReference>
<dbReference type="PROSITE" id="PS50043">
    <property type="entry name" value="HTH_LUXR_2"/>
    <property type="match status" value="1"/>
</dbReference>
<dbReference type="AlphaFoldDB" id="A0A4Q2JYM8"/>
<dbReference type="GO" id="GO:0003677">
    <property type="term" value="F:DNA binding"/>
    <property type="evidence" value="ECO:0007669"/>
    <property type="project" value="UniProtKB-KW"/>
</dbReference>
<dbReference type="InterPro" id="IPR036388">
    <property type="entry name" value="WH-like_DNA-bd_sf"/>
</dbReference>
<comment type="caution">
    <text evidence="7">The sequence shown here is derived from an EMBL/GenBank/DDBJ whole genome shotgun (WGS) entry which is preliminary data.</text>
</comment>
<dbReference type="Proteomes" id="UP000293345">
    <property type="component" value="Unassembled WGS sequence"/>
</dbReference>
<name>A0A4Q2JYM8_9ACTN</name>
<gene>
    <name evidence="7" type="ORF">ET524_06550</name>
</gene>
<feature type="transmembrane region" description="Helical" evidence="5">
    <location>
        <begin position="247"/>
        <end position="270"/>
    </location>
</feature>
<feature type="transmembrane region" description="Helical" evidence="5">
    <location>
        <begin position="282"/>
        <end position="304"/>
    </location>
</feature>
<feature type="compositionally biased region" description="Low complexity" evidence="4">
    <location>
        <begin position="536"/>
        <end position="550"/>
    </location>
</feature>
<dbReference type="GO" id="GO:0006355">
    <property type="term" value="P:regulation of DNA-templated transcription"/>
    <property type="evidence" value="ECO:0007669"/>
    <property type="project" value="InterPro"/>
</dbReference>
<dbReference type="InterPro" id="IPR000792">
    <property type="entry name" value="Tscrpt_reg_LuxR_C"/>
</dbReference>
<evidence type="ECO:0000313" key="8">
    <source>
        <dbReference type="Proteomes" id="UP000293345"/>
    </source>
</evidence>
<feature type="transmembrane region" description="Helical" evidence="5">
    <location>
        <begin position="77"/>
        <end position="99"/>
    </location>
</feature>
<dbReference type="InterPro" id="IPR016032">
    <property type="entry name" value="Sig_transdc_resp-reg_C-effctor"/>
</dbReference>
<evidence type="ECO:0000313" key="7">
    <source>
        <dbReference type="EMBL" id="RXZ54169.1"/>
    </source>
</evidence>
<keyword evidence="5" id="KW-1133">Transmembrane helix</keyword>
<reference evidence="7 8" key="1">
    <citation type="submission" date="2019-01" db="EMBL/GenBank/DDBJ databases">
        <title>Senegalimassilia sp. nov. KGMB04484 isolated human feces.</title>
        <authorList>
            <person name="Han K.-I."/>
            <person name="Kim J.-S."/>
            <person name="Lee K.C."/>
            <person name="Suh M.K."/>
            <person name="Eom M.K."/>
            <person name="Lee J.H."/>
            <person name="Park S.-H."/>
            <person name="Kang S.W."/>
            <person name="Park J.-E."/>
            <person name="Oh B.S."/>
            <person name="Yu S.Y."/>
            <person name="Choi S.-H."/>
            <person name="Lee D.H."/>
            <person name="Yoon H."/>
            <person name="Kim B.-Y."/>
            <person name="Lee J.H."/>
            <person name="Lee J.-S."/>
        </authorList>
    </citation>
    <scope>NUCLEOTIDE SEQUENCE [LARGE SCALE GENOMIC DNA]</scope>
    <source>
        <strain evidence="7 8">KGMB04484</strain>
    </source>
</reference>